<organism evidence="5 6">
    <name type="scientific">Nesidiocoris tenuis</name>
    <dbReference type="NCBI Taxonomy" id="355587"/>
    <lineage>
        <taxon>Eukaryota</taxon>
        <taxon>Metazoa</taxon>
        <taxon>Ecdysozoa</taxon>
        <taxon>Arthropoda</taxon>
        <taxon>Hexapoda</taxon>
        <taxon>Insecta</taxon>
        <taxon>Pterygota</taxon>
        <taxon>Neoptera</taxon>
        <taxon>Paraneoptera</taxon>
        <taxon>Hemiptera</taxon>
        <taxon>Heteroptera</taxon>
        <taxon>Panheteroptera</taxon>
        <taxon>Cimicomorpha</taxon>
        <taxon>Miridae</taxon>
        <taxon>Dicyphina</taxon>
        <taxon>Nesidiocoris</taxon>
    </lineage>
</organism>
<proteinExistence type="predicted"/>
<dbReference type="Proteomes" id="UP001307889">
    <property type="component" value="Chromosome 11"/>
</dbReference>
<dbReference type="SUPFAM" id="SSF49854">
    <property type="entry name" value="Spermadhesin, CUB domain"/>
    <property type="match status" value="1"/>
</dbReference>
<dbReference type="InterPro" id="IPR058698">
    <property type="entry name" value="CUB_metazoa"/>
</dbReference>
<dbReference type="InterPro" id="IPR035914">
    <property type="entry name" value="Sperma_CUB_dom_sf"/>
</dbReference>
<protein>
    <recommendedName>
        <fullName evidence="4">CUB domain-containing protein</fullName>
    </recommendedName>
</protein>
<gene>
    <name evidence="5" type="ORF">NTJ_12823</name>
</gene>
<feature type="domain" description="CUB" evidence="4">
    <location>
        <begin position="98"/>
        <end position="218"/>
    </location>
</feature>
<feature type="domain" description="CUB" evidence="4">
    <location>
        <begin position="230"/>
        <end position="369"/>
    </location>
</feature>
<evidence type="ECO:0000256" key="2">
    <source>
        <dbReference type="PROSITE-ProRule" id="PRU00059"/>
    </source>
</evidence>
<sequence length="373" mass="40783">MKPFQQLFVALVILAGANSSEMTEEIIYERFVARNPKIFPFIILPYKIGNVSPAPCPAQNGIEGTCLTRNKCLKTGGTPHGNCGTNNRGVCCVNELSCGGATSARVTYFYSPGYPSFMQTTGNCQLTINQQNANICQLKIEFLTLELAPPSIDTNDFGTCSIDYLSLSDNRLPPLCGLNSGQHVYIDFNAASSYHPISIDTDGNTAYNRKWYMKITQIPCNSTERAPAGCLMYYNETSGTVSSFNYDTEAPTTGNAAWTRQINNLRYGICVKPQAGSCSITWRAASTDAISLSAQDDTQCSGTHILIPRSQAVQGQENPDRFCGMSSGGNFPDDGVNTLTTPFVLYYVTQLTSETNQQTRGFQLQYRLKQCGT</sequence>
<dbReference type="PANTHER" id="PTHR33236:SF5">
    <property type="entry name" value="CUB DOMAIN-CONTAINING PROTEIN"/>
    <property type="match status" value="1"/>
</dbReference>
<reference evidence="5 6" key="1">
    <citation type="submission" date="2023-09" db="EMBL/GenBank/DDBJ databases">
        <title>Nesidiocoris tenuis whole genome shotgun sequence.</title>
        <authorList>
            <person name="Shibata T."/>
            <person name="Shimoda M."/>
            <person name="Kobayashi T."/>
            <person name="Uehara T."/>
        </authorList>
    </citation>
    <scope>NUCLEOTIDE SEQUENCE [LARGE SCALE GENOMIC DNA]</scope>
    <source>
        <strain evidence="5 6">Japan</strain>
    </source>
</reference>
<feature type="signal peptide" evidence="3">
    <location>
        <begin position="1"/>
        <end position="19"/>
    </location>
</feature>
<keyword evidence="3" id="KW-0732">Signal</keyword>
<name>A0ABN7B9W1_9HEMI</name>
<keyword evidence="6" id="KW-1185">Reference proteome</keyword>
<dbReference type="PROSITE" id="PS01180">
    <property type="entry name" value="CUB"/>
    <property type="match status" value="2"/>
</dbReference>
<evidence type="ECO:0000259" key="4">
    <source>
        <dbReference type="PROSITE" id="PS01180"/>
    </source>
</evidence>
<evidence type="ECO:0000313" key="5">
    <source>
        <dbReference type="EMBL" id="BET00006.1"/>
    </source>
</evidence>
<feature type="chain" id="PRO_5045275344" description="CUB domain-containing protein" evidence="3">
    <location>
        <begin position="20"/>
        <end position="373"/>
    </location>
</feature>
<evidence type="ECO:0000256" key="3">
    <source>
        <dbReference type="SAM" id="SignalP"/>
    </source>
</evidence>
<keyword evidence="1" id="KW-1015">Disulfide bond</keyword>
<dbReference type="EMBL" id="AP028919">
    <property type="protein sequence ID" value="BET00006.1"/>
    <property type="molecule type" value="Genomic_DNA"/>
</dbReference>
<evidence type="ECO:0000313" key="6">
    <source>
        <dbReference type="Proteomes" id="UP001307889"/>
    </source>
</evidence>
<dbReference type="Gene3D" id="2.60.120.290">
    <property type="entry name" value="Spermadhesin, CUB domain"/>
    <property type="match status" value="1"/>
</dbReference>
<dbReference type="InterPro" id="IPR000859">
    <property type="entry name" value="CUB_dom"/>
</dbReference>
<comment type="caution">
    <text evidence="2">Lacks conserved residue(s) required for the propagation of feature annotation.</text>
</comment>
<accession>A0ABN7B9W1</accession>
<evidence type="ECO:0000256" key="1">
    <source>
        <dbReference type="ARBA" id="ARBA00023157"/>
    </source>
</evidence>
<dbReference type="Pfam" id="PF26080">
    <property type="entry name" value="CUB_animal"/>
    <property type="match status" value="1"/>
</dbReference>
<dbReference type="PANTHER" id="PTHR33236">
    <property type="entry name" value="INTRAFLAGELLAR TRANSPORT PROTEIN 122 FAMILY PROTEIN-RELATED"/>
    <property type="match status" value="1"/>
</dbReference>